<dbReference type="InterPro" id="IPR005000">
    <property type="entry name" value="Aldolase/citrate-lyase_domain"/>
</dbReference>
<dbReference type="GO" id="GO:0016829">
    <property type="term" value="F:lyase activity"/>
    <property type="evidence" value="ECO:0007669"/>
    <property type="project" value="UniProtKB-KW"/>
</dbReference>
<dbReference type="STRING" id="1127673.GLIP_2918"/>
<keyword evidence="7" id="KW-0456">Lyase</keyword>
<dbReference type="GO" id="GO:0006107">
    <property type="term" value="P:oxaloacetate metabolic process"/>
    <property type="evidence" value="ECO:0007669"/>
    <property type="project" value="TreeGrafter"/>
</dbReference>
<dbReference type="eggNOG" id="COG2301">
    <property type="taxonomic scope" value="Bacteria"/>
</dbReference>
<accession>K6X4I5</accession>
<keyword evidence="3 5" id="KW-0460">Magnesium</keyword>
<dbReference type="InterPro" id="IPR011206">
    <property type="entry name" value="Citrate_lyase_beta/mcl1/mcl2"/>
</dbReference>
<name>K6X4I5_9ALTE</name>
<feature type="binding site" evidence="4">
    <location>
        <position position="69"/>
    </location>
    <ligand>
        <name>substrate</name>
    </ligand>
</feature>
<dbReference type="PANTHER" id="PTHR32308">
    <property type="entry name" value="LYASE BETA SUBUNIT, PUTATIVE (AFU_ORTHOLOGUE AFUA_4G13030)-RELATED"/>
    <property type="match status" value="1"/>
</dbReference>
<reference evidence="7 8" key="1">
    <citation type="journal article" date="2017" name="Antonie Van Leeuwenhoek">
        <title>Rhizobium rhizosphaerae sp. nov., a novel species isolated from rice rhizosphere.</title>
        <authorList>
            <person name="Zhao J.J."/>
            <person name="Zhang J."/>
            <person name="Zhang R.J."/>
            <person name="Zhang C.W."/>
            <person name="Yin H.Q."/>
            <person name="Zhang X.X."/>
        </authorList>
    </citation>
    <scope>NUCLEOTIDE SEQUENCE [LARGE SCALE GENOMIC DNA]</scope>
    <source>
        <strain evidence="7 8">E3</strain>
    </source>
</reference>
<evidence type="ECO:0000256" key="1">
    <source>
        <dbReference type="ARBA" id="ARBA00001946"/>
    </source>
</evidence>
<evidence type="ECO:0000256" key="5">
    <source>
        <dbReference type="PIRSR" id="PIRSR015582-2"/>
    </source>
</evidence>
<feature type="binding site" evidence="5">
    <location>
        <position position="158"/>
    </location>
    <ligand>
        <name>Mg(2+)</name>
        <dbReference type="ChEBI" id="CHEBI:18420"/>
    </ligand>
</feature>
<dbReference type="EMBL" id="BAEN01000058">
    <property type="protein sequence ID" value="GAC15539.1"/>
    <property type="molecule type" value="Genomic_DNA"/>
</dbReference>
<keyword evidence="8" id="KW-1185">Reference proteome</keyword>
<evidence type="ECO:0000259" key="6">
    <source>
        <dbReference type="Pfam" id="PF03328"/>
    </source>
</evidence>
<dbReference type="Gene3D" id="3.20.20.60">
    <property type="entry name" value="Phosphoenolpyruvate-binding domains"/>
    <property type="match status" value="1"/>
</dbReference>
<organism evidence="7 8">
    <name type="scientific">Aliiglaciecola lipolytica E3</name>
    <dbReference type="NCBI Taxonomy" id="1127673"/>
    <lineage>
        <taxon>Bacteria</taxon>
        <taxon>Pseudomonadati</taxon>
        <taxon>Pseudomonadota</taxon>
        <taxon>Gammaproteobacteria</taxon>
        <taxon>Alteromonadales</taxon>
        <taxon>Alteromonadaceae</taxon>
        <taxon>Aliiglaciecola</taxon>
    </lineage>
</organism>
<comment type="cofactor">
    <cofactor evidence="1">
        <name>Mg(2+)</name>
        <dbReference type="ChEBI" id="CHEBI:18420"/>
    </cofactor>
</comment>
<dbReference type="OrthoDB" id="6831788at2"/>
<protein>
    <submittedName>
        <fullName evidence="7">Citrate lyase subunit beta</fullName>
    </submittedName>
</protein>
<dbReference type="PANTHER" id="PTHR32308:SF0">
    <property type="entry name" value="HPCH_HPAI ALDOLASE_CITRATE LYASE DOMAIN-CONTAINING PROTEIN"/>
    <property type="match status" value="1"/>
</dbReference>
<evidence type="ECO:0000256" key="3">
    <source>
        <dbReference type="ARBA" id="ARBA00022842"/>
    </source>
</evidence>
<feature type="domain" description="HpcH/HpaI aldolase/citrate lyase" evidence="6">
    <location>
        <begin position="8"/>
        <end position="226"/>
    </location>
</feature>
<sequence>MAELTLWRSLLFLPANNQKFIEKAHTRGADGYILDLEDSVPNEHKVSARANIIDAVKVVAQDGADALVRINASLRLAVSDLEAVIHPQFSAIILPKVTSAAQVQLIAEAIDELEFERQMPVGHTHLIAQIEHVNAMPYLDEIAKSSSRMVAMTMGTEDFSLSMGMEPVVEALMGPCQQLIMACRRANILPMGFPSSIADFSDPVEFRSTIELAKNIGFAGAPCVHPLQVDILNQVYMPTEKQILEAQELIQSFKMQYEQGIGATNYASKMVDLPVVLRAENLLKRVKPQN</sequence>
<dbReference type="InterPro" id="IPR015813">
    <property type="entry name" value="Pyrv/PenolPyrv_kinase-like_dom"/>
</dbReference>
<dbReference type="SUPFAM" id="SSF51621">
    <property type="entry name" value="Phosphoenolpyruvate/pyruvate domain"/>
    <property type="match status" value="1"/>
</dbReference>
<gene>
    <name evidence="7" type="primary">citE</name>
    <name evidence="7" type="ORF">GLIP_2918</name>
</gene>
<feature type="binding site" evidence="4">
    <location>
        <position position="131"/>
    </location>
    <ligand>
        <name>substrate</name>
    </ligand>
</feature>
<dbReference type="RefSeq" id="WP_008845344.1">
    <property type="nucleotide sequence ID" value="NZ_BAEN01000058.1"/>
</dbReference>
<evidence type="ECO:0000313" key="8">
    <source>
        <dbReference type="Proteomes" id="UP000006334"/>
    </source>
</evidence>
<comment type="caution">
    <text evidence="7">The sequence shown here is derived from an EMBL/GenBank/DDBJ whole genome shotgun (WGS) entry which is preliminary data.</text>
</comment>
<dbReference type="Proteomes" id="UP000006334">
    <property type="component" value="Unassembled WGS sequence"/>
</dbReference>
<dbReference type="AlphaFoldDB" id="K6X4I5"/>
<evidence type="ECO:0000256" key="2">
    <source>
        <dbReference type="ARBA" id="ARBA00022723"/>
    </source>
</evidence>
<dbReference type="InterPro" id="IPR040442">
    <property type="entry name" value="Pyrv_kinase-like_dom_sf"/>
</dbReference>
<proteinExistence type="predicted"/>
<evidence type="ECO:0000313" key="7">
    <source>
        <dbReference type="EMBL" id="GAC15539.1"/>
    </source>
</evidence>
<feature type="binding site" evidence="5">
    <location>
        <position position="131"/>
    </location>
    <ligand>
        <name>Mg(2+)</name>
        <dbReference type="ChEBI" id="CHEBI:18420"/>
    </ligand>
</feature>
<dbReference type="PIRSF" id="PIRSF015582">
    <property type="entry name" value="Cit_lyase_B"/>
    <property type="match status" value="1"/>
</dbReference>
<evidence type="ECO:0000256" key="4">
    <source>
        <dbReference type="PIRSR" id="PIRSR015582-1"/>
    </source>
</evidence>
<keyword evidence="2 5" id="KW-0479">Metal-binding</keyword>
<dbReference type="GO" id="GO:0000287">
    <property type="term" value="F:magnesium ion binding"/>
    <property type="evidence" value="ECO:0007669"/>
    <property type="project" value="TreeGrafter"/>
</dbReference>
<dbReference type="Pfam" id="PF03328">
    <property type="entry name" value="HpcH_HpaI"/>
    <property type="match status" value="1"/>
</dbReference>